<dbReference type="OrthoDB" id="135528at2759"/>
<reference evidence="1" key="1">
    <citation type="submission" date="2021-01" db="EMBL/GenBank/DDBJ databases">
        <title>Phytophthora aleatoria, a newly-described species from Pinus radiata is distinct from Phytophthora cactorum isolates based on comparative genomics.</title>
        <authorList>
            <person name="Mcdougal R."/>
            <person name="Panda P."/>
            <person name="Williams N."/>
            <person name="Studholme D.J."/>
        </authorList>
    </citation>
    <scope>NUCLEOTIDE SEQUENCE</scope>
    <source>
        <strain evidence="1">NZFS 3830</strain>
    </source>
</reference>
<protein>
    <submittedName>
        <fullName evidence="1">Uncharacterized protein</fullName>
    </submittedName>
</protein>
<dbReference type="AlphaFoldDB" id="A0A8T1UTQ2"/>
<dbReference type="Proteomes" id="UP000688947">
    <property type="component" value="Unassembled WGS sequence"/>
</dbReference>
<gene>
    <name evidence="1" type="ORF">JG687_00002733</name>
</gene>
<proteinExistence type="predicted"/>
<evidence type="ECO:0000313" key="2">
    <source>
        <dbReference type="Proteomes" id="UP000688947"/>
    </source>
</evidence>
<dbReference type="EMBL" id="JAENGZ010000077">
    <property type="protein sequence ID" value="KAG6970302.1"/>
    <property type="molecule type" value="Genomic_DNA"/>
</dbReference>
<sequence>MRTTICPVRQFSTRSHFRFAEYALVTIPWSNGGFCALTPTCNEFGDCDVVWKVRQCTILDKWGIKANDVGHVCGAVVCPEVPPPRVTKSMREYSELQDEYGVPPRVILVNLKKLPKILHIDVKQGAKNTIKSIQEFVRARAYNTDSVSQNIFIFGAKLDSDGYAYVGSDEDDDPFTIGVTSLALSDSVSR</sequence>
<accession>A0A8T1UTQ2</accession>
<comment type="caution">
    <text evidence="1">The sequence shown here is derived from an EMBL/GenBank/DDBJ whole genome shotgun (WGS) entry which is preliminary data.</text>
</comment>
<evidence type="ECO:0000313" key="1">
    <source>
        <dbReference type="EMBL" id="KAG6970302.1"/>
    </source>
</evidence>
<organism evidence="1 2">
    <name type="scientific">Phytophthora cactorum</name>
    <dbReference type="NCBI Taxonomy" id="29920"/>
    <lineage>
        <taxon>Eukaryota</taxon>
        <taxon>Sar</taxon>
        <taxon>Stramenopiles</taxon>
        <taxon>Oomycota</taxon>
        <taxon>Peronosporomycetes</taxon>
        <taxon>Peronosporales</taxon>
        <taxon>Peronosporaceae</taxon>
        <taxon>Phytophthora</taxon>
    </lineage>
</organism>
<name>A0A8T1UTQ2_9STRA</name>